<feature type="region of interest" description="Disordered" evidence="2">
    <location>
        <begin position="140"/>
        <end position="165"/>
    </location>
</feature>
<keyword evidence="1" id="KW-0479">Metal-binding</keyword>
<reference evidence="4 5" key="1">
    <citation type="journal article" date="2006" name="Science">
        <title>Phytophthora genome sequences uncover evolutionary origins and mechanisms of pathogenesis.</title>
        <authorList>
            <person name="Tyler B.M."/>
            <person name="Tripathy S."/>
            <person name="Zhang X."/>
            <person name="Dehal P."/>
            <person name="Jiang R.H."/>
            <person name="Aerts A."/>
            <person name="Arredondo F.D."/>
            <person name="Baxter L."/>
            <person name="Bensasson D."/>
            <person name="Beynon J.L."/>
            <person name="Chapman J."/>
            <person name="Damasceno C.M."/>
            <person name="Dorrance A.E."/>
            <person name="Dou D."/>
            <person name="Dickerman A.W."/>
            <person name="Dubchak I.L."/>
            <person name="Garbelotto M."/>
            <person name="Gijzen M."/>
            <person name="Gordon S.G."/>
            <person name="Govers F."/>
            <person name="Grunwald N.J."/>
            <person name="Huang W."/>
            <person name="Ivors K.L."/>
            <person name="Jones R.W."/>
            <person name="Kamoun S."/>
            <person name="Krampis K."/>
            <person name="Lamour K.H."/>
            <person name="Lee M.K."/>
            <person name="McDonald W.H."/>
            <person name="Medina M."/>
            <person name="Meijer H.J."/>
            <person name="Nordberg E.K."/>
            <person name="Maclean D.J."/>
            <person name="Ospina-Giraldo M.D."/>
            <person name="Morris P.F."/>
            <person name="Phuntumart V."/>
            <person name="Putnam N.H."/>
            <person name="Rash S."/>
            <person name="Rose J.K."/>
            <person name="Sakihama Y."/>
            <person name="Salamov A.A."/>
            <person name="Savidor A."/>
            <person name="Scheuring C.F."/>
            <person name="Smith B.M."/>
            <person name="Sobral B.W."/>
            <person name="Terry A."/>
            <person name="Torto-Alalibo T.A."/>
            <person name="Win J."/>
            <person name="Xu Z."/>
            <person name="Zhang H."/>
            <person name="Grigoriev I.V."/>
            <person name="Rokhsar D.S."/>
            <person name="Boore J.L."/>
        </authorList>
    </citation>
    <scope>NUCLEOTIDE SEQUENCE [LARGE SCALE GENOMIC DNA]</scope>
    <source>
        <strain evidence="4 5">P6497</strain>
    </source>
</reference>
<dbReference type="Proteomes" id="UP000002640">
    <property type="component" value="Unassembled WGS sequence"/>
</dbReference>
<keyword evidence="1" id="KW-0863">Zinc-finger</keyword>
<dbReference type="AlphaFoldDB" id="G4ZZC5"/>
<organism evidence="4 5">
    <name type="scientific">Phytophthora sojae (strain P6497)</name>
    <name type="common">Soybean stem and root rot agent</name>
    <name type="synonym">Phytophthora megasperma f. sp. glycines</name>
    <dbReference type="NCBI Taxonomy" id="1094619"/>
    <lineage>
        <taxon>Eukaryota</taxon>
        <taxon>Sar</taxon>
        <taxon>Stramenopiles</taxon>
        <taxon>Oomycota</taxon>
        <taxon>Peronosporomycetes</taxon>
        <taxon>Peronosporales</taxon>
        <taxon>Peronosporaceae</taxon>
        <taxon>Phytophthora</taxon>
    </lineage>
</organism>
<gene>
    <name evidence="4" type="ORF">PHYSODRAFT_521092</name>
</gene>
<evidence type="ECO:0000313" key="4">
    <source>
        <dbReference type="EMBL" id="EGZ11147.1"/>
    </source>
</evidence>
<keyword evidence="1" id="KW-0862">Zinc</keyword>
<dbReference type="KEGG" id="psoj:PHYSODRAFT_521092"/>
<dbReference type="PROSITE" id="PS50966">
    <property type="entry name" value="ZF_SWIM"/>
    <property type="match status" value="1"/>
</dbReference>
<evidence type="ECO:0000313" key="5">
    <source>
        <dbReference type="Proteomes" id="UP000002640"/>
    </source>
</evidence>
<feature type="domain" description="SWIM-type" evidence="3">
    <location>
        <begin position="93"/>
        <end position="124"/>
    </location>
</feature>
<evidence type="ECO:0000256" key="2">
    <source>
        <dbReference type="SAM" id="MobiDB-lite"/>
    </source>
</evidence>
<dbReference type="InParanoid" id="G4ZZC5"/>
<dbReference type="OMA" id="SKSCPRI"/>
<keyword evidence="5" id="KW-1185">Reference proteome</keyword>
<protein>
    <recommendedName>
        <fullName evidence="3">SWIM-type domain-containing protein</fullName>
    </recommendedName>
</protein>
<proteinExistence type="predicted"/>
<dbReference type="EMBL" id="JH159158">
    <property type="protein sequence ID" value="EGZ11147.1"/>
    <property type="molecule type" value="Genomic_DNA"/>
</dbReference>
<evidence type="ECO:0000256" key="1">
    <source>
        <dbReference type="PROSITE-ProRule" id="PRU00325"/>
    </source>
</evidence>
<sequence length="165" mass="18021">MGALLGQFLTCCTAESLSDKPFATEATVPNIAFLLDEDADTRPPADCVRVVSKSCPRIFDPEVGRTHEAIMVTAQQGVHLARMEVEGMPSTGWTVNTSSRSCSCRFFQKYAACIHLTHALSIRGLLRSGKRATLVYRGSNKARRMQSETQAPGRPAQNGYALDKN</sequence>
<name>G4ZZC5_PHYSP</name>
<evidence type="ECO:0000259" key="3">
    <source>
        <dbReference type="PROSITE" id="PS50966"/>
    </source>
</evidence>
<dbReference type="InterPro" id="IPR007527">
    <property type="entry name" value="Znf_SWIM"/>
</dbReference>
<accession>G4ZZC5</accession>
<dbReference type="GO" id="GO:0008270">
    <property type="term" value="F:zinc ion binding"/>
    <property type="evidence" value="ECO:0007669"/>
    <property type="project" value="UniProtKB-KW"/>
</dbReference>
<dbReference type="RefSeq" id="XP_009533892.1">
    <property type="nucleotide sequence ID" value="XM_009535597.1"/>
</dbReference>
<dbReference type="GeneID" id="20660369"/>